<feature type="compositionally biased region" description="Polar residues" evidence="1">
    <location>
        <begin position="1"/>
        <end position="21"/>
    </location>
</feature>
<evidence type="ECO:0000313" key="3">
    <source>
        <dbReference type="EMBL" id="KAG2900319.1"/>
    </source>
</evidence>
<accession>A0A329SBK5</accession>
<protein>
    <submittedName>
        <fullName evidence="8">Uncharacterized protein</fullName>
    </submittedName>
</protein>
<dbReference type="Proteomes" id="UP000736787">
    <property type="component" value="Unassembled WGS sequence"/>
</dbReference>
<reference evidence="8 9" key="1">
    <citation type="submission" date="2018-01" db="EMBL/GenBank/DDBJ databases">
        <title>Draft genome of the strawberry crown rot pathogen Phytophthora cactorum.</title>
        <authorList>
            <person name="Armitage A.D."/>
            <person name="Lysoe E."/>
            <person name="Nellist C.F."/>
            <person name="Harrison R.J."/>
            <person name="Brurberg M.B."/>
        </authorList>
    </citation>
    <scope>NUCLEOTIDE SEQUENCE [LARGE SCALE GENOMIC DNA]</scope>
    <source>
        <strain evidence="8 9">10300</strain>
    </source>
</reference>
<dbReference type="EMBL" id="RCMK01000151">
    <property type="protein sequence ID" value="KAG2946725.1"/>
    <property type="molecule type" value="Genomic_DNA"/>
</dbReference>
<dbReference type="EMBL" id="RCMI01000700">
    <property type="protein sequence ID" value="KAG2900319.1"/>
    <property type="molecule type" value="Genomic_DNA"/>
</dbReference>
<evidence type="ECO:0000256" key="1">
    <source>
        <dbReference type="SAM" id="MobiDB-lite"/>
    </source>
</evidence>
<dbReference type="VEuPathDB" id="FungiDB:PC110_g9640"/>
<evidence type="ECO:0000313" key="2">
    <source>
        <dbReference type="EMBL" id="KAG2866514.1"/>
    </source>
</evidence>
<comment type="caution">
    <text evidence="8">The sequence shown here is derived from an EMBL/GenBank/DDBJ whole genome shotgun (WGS) entry which is preliminary data.</text>
</comment>
<dbReference type="EMBL" id="RCMV01000145">
    <property type="protein sequence ID" value="KAG3223443.1"/>
    <property type="molecule type" value="Genomic_DNA"/>
</dbReference>
<evidence type="ECO:0000313" key="6">
    <source>
        <dbReference type="EMBL" id="KAG3223443.1"/>
    </source>
</evidence>
<evidence type="ECO:0000313" key="4">
    <source>
        <dbReference type="EMBL" id="KAG2946725.1"/>
    </source>
</evidence>
<proteinExistence type="predicted"/>
<keyword evidence="9" id="KW-1185">Reference proteome</keyword>
<evidence type="ECO:0000313" key="8">
    <source>
        <dbReference type="EMBL" id="RAW34040.1"/>
    </source>
</evidence>
<dbReference type="Proteomes" id="UP000760860">
    <property type="component" value="Unassembled WGS sequence"/>
</dbReference>
<dbReference type="Proteomes" id="UP000251314">
    <property type="component" value="Unassembled WGS sequence"/>
</dbReference>
<reference evidence="2" key="2">
    <citation type="submission" date="2018-10" db="EMBL/GenBank/DDBJ databases">
        <title>Effector identification in a new, highly contiguous assembly of the strawberry crown rot pathogen Phytophthora cactorum.</title>
        <authorList>
            <person name="Armitage A.D."/>
            <person name="Nellist C.F."/>
            <person name="Bates H."/>
            <person name="Vickerstaff R.J."/>
            <person name="Harrison R.J."/>
        </authorList>
    </citation>
    <scope>NUCLEOTIDE SEQUENCE</scope>
    <source>
        <strain evidence="2">15-7</strain>
        <strain evidence="3">4032</strain>
        <strain evidence="4">4040</strain>
        <strain evidence="5">P415</strain>
        <strain evidence="6">P421</strain>
    </source>
</reference>
<dbReference type="EMBL" id="MJFZ01000215">
    <property type="protein sequence ID" value="RAW34040.1"/>
    <property type="molecule type" value="Genomic_DNA"/>
</dbReference>
<name>A0A329SBK5_9STRA</name>
<dbReference type="EMBL" id="JAENGZ010000083">
    <property type="protein sequence ID" value="KAG6969990.1"/>
    <property type="molecule type" value="Genomic_DNA"/>
</dbReference>
<gene>
    <name evidence="7" type="ORF">JG687_00002880</name>
    <name evidence="8" type="ORF">PC110_g9640</name>
    <name evidence="2" type="ORF">PC113_g2782</name>
    <name evidence="3" type="ORF">PC115_g16241</name>
    <name evidence="4" type="ORF">PC117_g7403</name>
    <name evidence="5" type="ORF">PC118_g6879</name>
    <name evidence="6" type="ORF">PC129_g5880</name>
</gene>
<sequence>MKSSAQDQASSITLVKTNDPTTILKEQKQREPQSQPKPTKKRYISQQSMAFMHC</sequence>
<dbReference type="Proteomes" id="UP000688947">
    <property type="component" value="Unassembled WGS sequence"/>
</dbReference>
<dbReference type="Proteomes" id="UP000697107">
    <property type="component" value="Unassembled WGS sequence"/>
</dbReference>
<dbReference type="EMBL" id="RCML01000158">
    <property type="protein sequence ID" value="KAG2988183.1"/>
    <property type="molecule type" value="Genomic_DNA"/>
</dbReference>
<dbReference type="EMBL" id="RCMG01000039">
    <property type="protein sequence ID" value="KAG2866514.1"/>
    <property type="molecule type" value="Genomic_DNA"/>
</dbReference>
<evidence type="ECO:0000313" key="9">
    <source>
        <dbReference type="Proteomes" id="UP000251314"/>
    </source>
</evidence>
<dbReference type="OrthoDB" id="101010at2759"/>
<evidence type="ECO:0000313" key="7">
    <source>
        <dbReference type="EMBL" id="KAG6969990.1"/>
    </source>
</evidence>
<evidence type="ECO:0000313" key="5">
    <source>
        <dbReference type="EMBL" id="KAG2988183.1"/>
    </source>
</evidence>
<dbReference type="AlphaFoldDB" id="A0A329SBK5"/>
<organism evidence="8 9">
    <name type="scientific">Phytophthora cactorum</name>
    <dbReference type="NCBI Taxonomy" id="29920"/>
    <lineage>
        <taxon>Eukaryota</taxon>
        <taxon>Sar</taxon>
        <taxon>Stramenopiles</taxon>
        <taxon>Oomycota</taxon>
        <taxon>Peronosporomycetes</taxon>
        <taxon>Peronosporales</taxon>
        <taxon>Peronosporaceae</taxon>
        <taxon>Phytophthora</taxon>
    </lineage>
</organism>
<reference evidence="7" key="3">
    <citation type="submission" date="2021-01" db="EMBL/GenBank/DDBJ databases">
        <title>Phytophthora aleatoria, a newly-described species from Pinus radiata is distinct from Phytophthora cactorum isolates based on comparative genomics.</title>
        <authorList>
            <person name="Mcdougal R."/>
            <person name="Panda P."/>
            <person name="Williams N."/>
            <person name="Studholme D.J."/>
        </authorList>
    </citation>
    <scope>NUCLEOTIDE SEQUENCE</scope>
    <source>
        <strain evidence="7">NZFS 3830</strain>
    </source>
</reference>
<dbReference type="Proteomes" id="UP000735874">
    <property type="component" value="Unassembled WGS sequence"/>
</dbReference>
<dbReference type="Proteomes" id="UP000774804">
    <property type="component" value="Unassembled WGS sequence"/>
</dbReference>
<feature type="compositionally biased region" description="Polar residues" evidence="1">
    <location>
        <begin position="44"/>
        <end position="54"/>
    </location>
</feature>
<feature type="region of interest" description="Disordered" evidence="1">
    <location>
        <begin position="1"/>
        <end position="54"/>
    </location>
</feature>